<dbReference type="GO" id="GO:1902017">
    <property type="term" value="P:regulation of cilium assembly"/>
    <property type="evidence" value="ECO:0007669"/>
    <property type="project" value="InterPro"/>
</dbReference>
<dbReference type="CTD" id="38258"/>
<feature type="region of interest" description="Disordered" evidence="2">
    <location>
        <begin position="672"/>
        <end position="697"/>
    </location>
</feature>
<dbReference type="GO" id="GO:1902410">
    <property type="term" value="P:mitotic cytokinetic process"/>
    <property type="evidence" value="ECO:0007669"/>
    <property type="project" value="TreeGrafter"/>
</dbReference>
<dbReference type="VEuPathDB" id="VectorBase:AALB002438"/>
<feature type="region of interest" description="Disordered" evidence="2">
    <location>
        <begin position="158"/>
        <end position="179"/>
    </location>
</feature>
<dbReference type="PANTHER" id="PTHR34439:SF1">
    <property type="entry name" value="CENTROBIN"/>
    <property type="match status" value="1"/>
</dbReference>
<feature type="region of interest" description="Disordered" evidence="2">
    <location>
        <begin position="110"/>
        <end position="131"/>
    </location>
</feature>
<dbReference type="GO" id="GO:0005813">
    <property type="term" value="C:centrosome"/>
    <property type="evidence" value="ECO:0007669"/>
    <property type="project" value="TreeGrafter"/>
</dbReference>
<feature type="coiled-coil region" evidence="1">
    <location>
        <begin position="521"/>
        <end position="548"/>
    </location>
</feature>
<evidence type="ECO:0000256" key="2">
    <source>
        <dbReference type="SAM" id="MobiDB-lite"/>
    </source>
</evidence>
<dbReference type="InterPro" id="IPR038923">
    <property type="entry name" value="Centrobin"/>
</dbReference>
<feature type="region of interest" description="Disordered" evidence="2">
    <location>
        <begin position="612"/>
        <end position="639"/>
    </location>
</feature>
<dbReference type="GO" id="GO:0051299">
    <property type="term" value="P:centrosome separation"/>
    <property type="evidence" value="ECO:0007669"/>
    <property type="project" value="TreeGrafter"/>
</dbReference>
<dbReference type="OrthoDB" id="8190486at2759"/>
<accession>A0A182F7H9</accession>
<feature type="compositionally biased region" description="Polar residues" evidence="2">
    <location>
        <begin position="112"/>
        <end position="126"/>
    </location>
</feature>
<feature type="coiled-coil region" evidence="1">
    <location>
        <begin position="208"/>
        <end position="479"/>
    </location>
</feature>
<evidence type="ECO:0000313" key="3">
    <source>
        <dbReference type="EnsemblMetazoa" id="AALB002438-PA"/>
    </source>
</evidence>
<dbReference type="KEGG" id="aali:118461406"/>
<dbReference type="VEuPathDB" id="VectorBase:AALB20_035375"/>
<evidence type="ECO:0000256" key="1">
    <source>
        <dbReference type="SAM" id="Coils"/>
    </source>
</evidence>
<name>A0A182F7H9_ANOAL</name>
<keyword evidence="1" id="KW-0175">Coiled coil</keyword>
<dbReference type="Proteomes" id="UP000069272">
    <property type="component" value="Chromosome 2R"/>
</dbReference>
<dbReference type="AlphaFoldDB" id="A0A182F7H9"/>
<dbReference type="GO" id="GO:0005814">
    <property type="term" value="C:centriole"/>
    <property type="evidence" value="ECO:0007669"/>
    <property type="project" value="TreeGrafter"/>
</dbReference>
<evidence type="ECO:0000313" key="4">
    <source>
        <dbReference type="Proteomes" id="UP000069272"/>
    </source>
</evidence>
<dbReference type="PANTHER" id="PTHR34439">
    <property type="entry name" value="CENTROBIN"/>
    <property type="match status" value="1"/>
</dbReference>
<sequence length="718" mass="82082">MSESGETDILLLIPPDFFNCESPPPPKTPKAATTNCSLDSVDYLSYASFSTIPMAGIENCPMARCSASDRTEQYVAASTPFKRHHGQHRETHKERYLLNEIDQFLQEGDTGKSYQRQQQRHNQSGIRSPHESLIDLNGLSLNDYPSLTANDFNNLAKPIPSGGGPVPQKPPRNVQSSSMAKPFSNNANLLNLSDIWHTNGPPDYGKVLQEERLRRQHCERNIQSLQIKLLEYEEKMSVALSVDKEKLEIIGKLEQEVNRLTSRIRDMEGQHIQTHEKLMAENVEVRNKNLILEKELADTVNLARKLQEKKDALEQKVDNLASANRDVNEVHRKQQEDLQIRLANSRESERQLKEQLSGLRIANEQLNVELQSEKKKLTECVGIREELRAMKKKHELLAKQYADATHENASLQEQTKHIKQQLTIHQEESKNLLKELEIQRLSLKKYYQSQLEDVVTDKLNEFQKQLTTVEQELKAEATTKERALADRAKRQIELIDQKREQEVQLLTERYNEQESLYRLQLANSAKRIHELEDKLRSIQQHRADIASQLHLIMENQWKQALDVLMSPSQHPAENGCSKVSDQETKTRHFQRFTLEQLDKDRLDGVRSLKQTISSDSANDFQTPPANQRQACDTNGEGPPVFPKHLLHNYIELLLEKSPNDLKHLEEVLSSCRKQSKKESNGYNGEPTDGGGFGKSASAMALSQLGKKSCSKSTTKPWK</sequence>
<reference evidence="3 4" key="1">
    <citation type="journal article" date="2017" name="G3 (Bethesda)">
        <title>The Physical Genome Mapping of Anopheles albimanus Corrected Scaffold Misassemblies and Identified Interarm Rearrangements in Genus Anopheles.</title>
        <authorList>
            <person name="Artemov G.N."/>
            <person name="Peery A.N."/>
            <person name="Jiang X."/>
            <person name="Tu Z."/>
            <person name="Stegniy V.N."/>
            <person name="Sharakhova M.V."/>
            <person name="Sharakhov I.V."/>
        </authorList>
    </citation>
    <scope>NUCLEOTIDE SEQUENCE [LARGE SCALE GENOMIC DNA]</scope>
    <source>
        <strain evidence="3 4">ALBI9_A</strain>
    </source>
</reference>
<organism evidence="3 4">
    <name type="scientific">Anopheles albimanus</name>
    <name type="common">New world malaria mosquito</name>
    <dbReference type="NCBI Taxonomy" id="7167"/>
    <lineage>
        <taxon>Eukaryota</taxon>
        <taxon>Metazoa</taxon>
        <taxon>Ecdysozoa</taxon>
        <taxon>Arthropoda</taxon>
        <taxon>Hexapoda</taxon>
        <taxon>Insecta</taxon>
        <taxon>Pterygota</taxon>
        <taxon>Neoptera</taxon>
        <taxon>Endopterygota</taxon>
        <taxon>Diptera</taxon>
        <taxon>Nematocera</taxon>
        <taxon>Culicoidea</taxon>
        <taxon>Culicidae</taxon>
        <taxon>Anophelinae</taxon>
        <taxon>Anopheles</taxon>
    </lineage>
</organism>
<proteinExistence type="predicted"/>
<dbReference type="GeneID" id="118461406"/>
<dbReference type="RefSeq" id="XP_035782576.1">
    <property type="nucleotide sequence ID" value="XM_035926683.1"/>
</dbReference>
<dbReference type="GO" id="GO:0007099">
    <property type="term" value="P:centriole replication"/>
    <property type="evidence" value="ECO:0007669"/>
    <property type="project" value="InterPro"/>
</dbReference>
<feature type="compositionally biased region" description="Polar residues" evidence="2">
    <location>
        <begin position="612"/>
        <end position="632"/>
    </location>
</feature>
<keyword evidence="4" id="KW-1185">Reference proteome</keyword>
<protein>
    <submittedName>
        <fullName evidence="3">Uncharacterized protein</fullName>
    </submittedName>
</protein>
<reference evidence="3" key="2">
    <citation type="submission" date="2022-08" db="UniProtKB">
        <authorList>
            <consortium name="EnsemblMetazoa"/>
        </authorList>
    </citation>
    <scope>IDENTIFICATION</scope>
    <source>
        <strain evidence="3">STECLA/ALBI9_A</strain>
    </source>
</reference>
<dbReference type="EnsemblMetazoa" id="AALB002438-RA">
    <property type="protein sequence ID" value="AALB002438-PA"/>
    <property type="gene ID" value="AALB002438"/>
</dbReference>